<dbReference type="RefSeq" id="XP_062646455.1">
    <property type="nucleotide sequence ID" value="XM_062787535.1"/>
</dbReference>
<name>A0AAN6TY44_9PEZI</name>
<accession>A0AAN6TY44</accession>
<dbReference type="Proteomes" id="UP001302602">
    <property type="component" value="Unassembled WGS sequence"/>
</dbReference>
<evidence type="ECO:0000313" key="3">
    <source>
        <dbReference type="Proteomes" id="UP001302602"/>
    </source>
</evidence>
<evidence type="ECO:0000313" key="2">
    <source>
        <dbReference type="EMBL" id="KAK4122684.1"/>
    </source>
</evidence>
<organism evidence="2 3">
    <name type="scientific">Parathielavia appendiculata</name>
    <dbReference type="NCBI Taxonomy" id="2587402"/>
    <lineage>
        <taxon>Eukaryota</taxon>
        <taxon>Fungi</taxon>
        <taxon>Dikarya</taxon>
        <taxon>Ascomycota</taxon>
        <taxon>Pezizomycotina</taxon>
        <taxon>Sordariomycetes</taxon>
        <taxon>Sordariomycetidae</taxon>
        <taxon>Sordariales</taxon>
        <taxon>Chaetomiaceae</taxon>
        <taxon>Parathielavia</taxon>
    </lineage>
</organism>
<reference evidence="2" key="2">
    <citation type="submission" date="2023-05" db="EMBL/GenBank/DDBJ databases">
        <authorList>
            <consortium name="Lawrence Berkeley National Laboratory"/>
            <person name="Steindorff A."/>
            <person name="Hensen N."/>
            <person name="Bonometti L."/>
            <person name="Westerberg I."/>
            <person name="Brannstrom I.O."/>
            <person name="Guillou S."/>
            <person name="Cros-Aarteil S."/>
            <person name="Calhoun S."/>
            <person name="Haridas S."/>
            <person name="Kuo A."/>
            <person name="Mondo S."/>
            <person name="Pangilinan J."/>
            <person name="Riley R."/>
            <person name="Labutti K."/>
            <person name="Andreopoulos B."/>
            <person name="Lipzen A."/>
            <person name="Chen C."/>
            <person name="Yanf M."/>
            <person name="Daum C."/>
            <person name="Ng V."/>
            <person name="Clum A."/>
            <person name="Ohm R."/>
            <person name="Martin F."/>
            <person name="Silar P."/>
            <person name="Natvig D."/>
            <person name="Lalanne C."/>
            <person name="Gautier V."/>
            <person name="Ament-Velasquez S.L."/>
            <person name="Kruys A."/>
            <person name="Hutchinson M.I."/>
            <person name="Powell A.J."/>
            <person name="Barry K."/>
            <person name="Miller A.N."/>
            <person name="Grigoriev I.V."/>
            <person name="Debuchy R."/>
            <person name="Gladieux P."/>
            <person name="Thoren M.H."/>
            <person name="Johannesson H."/>
        </authorList>
    </citation>
    <scope>NUCLEOTIDE SEQUENCE</scope>
    <source>
        <strain evidence="2">CBS 731.68</strain>
    </source>
</reference>
<dbReference type="GeneID" id="87824305"/>
<gene>
    <name evidence="2" type="ORF">N657DRAFT_474147</name>
</gene>
<protein>
    <submittedName>
        <fullName evidence="2">Uncharacterized protein</fullName>
    </submittedName>
</protein>
<comment type="caution">
    <text evidence="2">The sequence shown here is derived from an EMBL/GenBank/DDBJ whole genome shotgun (WGS) entry which is preliminary data.</text>
</comment>
<proteinExistence type="predicted"/>
<dbReference type="AlphaFoldDB" id="A0AAN6TY44"/>
<evidence type="ECO:0000256" key="1">
    <source>
        <dbReference type="SAM" id="MobiDB-lite"/>
    </source>
</evidence>
<feature type="compositionally biased region" description="Basic residues" evidence="1">
    <location>
        <begin position="44"/>
        <end position="55"/>
    </location>
</feature>
<dbReference type="EMBL" id="MU853230">
    <property type="protein sequence ID" value="KAK4122684.1"/>
    <property type="molecule type" value="Genomic_DNA"/>
</dbReference>
<keyword evidence="3" id="KW-1185">Reference proteome</keyword>
<sequence length="83" mass="9851">MGAGAGHYDDTAEDLRFLTLLIISRPPPNKNMKKRKIKDGNREAKRKMKRKRGRKETKWLSTNPQHYTKKKDEKKERRKTEEG</sequence>
<feature type="compositionally biased region" description="Basic and acidic residues" evidence="1">
    <location>
        <begin position="70"/>
        <end position="83"/>
    </location>
</feature>
<feature type="region of interest" description="Disordered" evidence="1">
    <location>
        <begin position="25"/>
        <end position="83"/>
    </location>
</feature>
<reference evidence="2" key="1">
    <citation type="journal article" date="2023" name="Mol. Phylogenet. Evol.">
        <title>Genome-scale phylogeny and comparative genomics of the fungal order Sordariales.</title>
        <authorList>
            <person name="Hensen N."/>
            <person name="Bonometti L."/>
            <person name="Westerberg I."/>
            <person name="Brannstrom I.O."/>
            <person name="Guillou S."/>
            <person name="Cros-Aarteil S."/>
            <person name="Calhoun S."/>
            <person name="Haridas S."/>
            <person name="Kuo A."/>
            <person name="Mondo S."/>
            <person name="Pangilinan J."/>
            <person name="Riley R."/>
            <person name="LaButti K."/>
            <person name="Andreopoulos B."/>
            <person name="Lipzen A."/>
            <person name="Chen C."/>
            <person name="Yan M."/>
            <person name="Daum C."/>
            <person name="Ng V."/>
            <person name="Clum A."/>
            <person name="Steindorff A."/>
            <person name="Ohm R.A."/>
            <person name="Martin F."/>
            <person name="Silar P."/>
            <person name="Natvig D.O."/>
            <person name="Lalanne C."/>
            <person name="Gautier V."/>
            <person name="Ament-Velasquez S.L."/>
            <person name="Kruys A."/>
            <person name="Hutchinson M.I."/>
            <person name="Powell A.J."/>
            <person name="Barry K."/>
            <person name="Miller A.N."/>
            <person name="Grigoriev I.V."/>
            <person name="Debuchy R."/>
            <person name="Gladieux P."/>
            <person name="Hiltunen Thoren M."/>
            <person name="Johannesson H."/>
        </authorList>
    </citation>
    <scope>NUCLEOTIDE SEQUENCE</scope>
    <source>
        <strain evidence="2">CBS 731.68</strain>
    </source>
</reference>